<dbReference type="Proteomes" id="UP000238605">
    <property type="component" value="Unassembled WGS sequence"/>
</dbReference>
<proteinExistence type="predicted"/>
<gene>
    <name evidence="1" type="ORF">C1704_09540</name>
</gene>
<dbReference type="AlphaFoldDB" id="A0A2S5SU36"/>
<accession>A0A2S5SU36</accession>
<reference evidence="1 2" key="1">
    <citation type="submission" date="2018-02" db="EMBL/GenBank/DDBJ databases">
        <title>Reclassifiation of [Polyangium] brachysporum DSM 7029 as Guopingzhaonella breviflexa gen. nov., sp. nov., a member of the family Comamonadaceae.</title>
        <authorList>
            <person name="Tang B."/>
        </authorList>
    </citation>
    <scope>NUCLEOTIDE SEQUENCE [LARGE SCALE GENOMIC DNA]</scope>
    <source>
        <strain evidence="1 2">BCRC 80649</strain>
    </source>
</reference>
<sequence length="295" mass="31934">MSGFSADWLSLREPWDHAARNAAARSLDAAALASGLRAPGGPLGVLDLACGTGANLRDLSVRLGGEQRWTLIDHDPALLEALPLKLQHWAHTHGHQCQIDPSGRSGTLRSTEGGWQVHWQARRLDLVTELDRLPWEGVQLLTASALIDLVSDTWLQRLVEACRTHGAAVWMALSVDGRDRWAPSDPADAAVQAAFQAHQHRNKGFGPALGPQAPAVLEQRLASVGYRVNTAHSDWQLDGPTAAPLRQALIDGISIAACEQQPDQATTFRAWAARRQSQVEGLSLQVGHREVVGCM</sequence>
<dbReference type="EMBL" id="PSNX01000008">
    <property type="protein sequence ID" value="PPE66216.1"/>
    <property type="molecule type" value="Genomic_DNA"/>
</dbReference>
<dbReference type="SUPFAM" id="SSF53335">
    <property type="entry name" value="S-adenosyl-L-methionine-dependent methyltransferases"/>
    <property type="match status" value="1"/>
</dbReference>
<name>A0A2S5SU36_9BURK</name>
<dbReference type="OrthoDB" id="7273451at2"/>
<comment type="caution">
    <text evidence="1">The sequence shown here is derived from an EMBL/GenBank/DDBJ whole genome shotgun (WGS) entry which is preliminary data.</text>
</comment>
<keyword evidence="1" id="KW-0489">Methyltransferase</keyword>
<dbReference type="RefSeq" id="WP_104302500.1">
    <property type="nucleotide sequence ID" value="NZ_PSNX01000008.1"/>
</dbReference>
<keyword evidence="2" id="KW-1185">Reference proteome</keyword>
<dbReference type="Gene3D" id="3.40.50.150">
    <property type="entry name" value="Vaccinia Virus protein VP39"/>
    <property type="match status" value="1"/>
</dbReference>
<keyword evidence="1" id="KW-0808">Transferase</keyword>
<protein>
    <submittedName>
        <fullName evidence="1">SAM-dependent methyltransferase</fullName>
    </submittedName>
</protein>
<evidence type="ECO:0000313" key="1">
    <source>
        <dbReference type="EMBL" id="PPE66216.1"/>
    </source>
</evidence>
<evidence type="ECO:0000313" key="2">
    <source>
        <dbReference type="Proteomes" id="UP000238605"/>
    </source>
</evidence>
<dbReference type="GO" id="GO:0008168">
    <property type="term" value="F:methyltransferase activity"/>
    <property type="evidence" value="ECO:0007669"/>
    <property type="project" value="UniProtKB-KW"/>
</dbReference>
<dbReference type="InterPro" id="IPR029063">
    <property type="entry name" value="SAM-dependent_MTases_sf"/>
</dbReference>
<organism evidence="1 2">
    <name type="scientific">Caldimonas caldifontis</name>
    <dbReference type="NCBI Taxonomy" id="1452508"/>
    <lineage>
        <taxon>Bacteria</taxon>
        <taxon>Pseudomonadati</taxon>
        <taxon>Pseudomonadota</taxon>
        <taxon>Betaproteobacteria</taxon>
        <taxon>Burkholderiales</taxon>
        <taxon>Sphaerotilaceae</taxon>
        <taxon>Caldimonas</taxon>
    </lineage>
</organism>
<dbReference type="GO" id="GO:0032259">
    <property type="term" value="P:methylation"/>
    <property type="evidence" value="ECO:0007669"/>
    <property type="project" value="UniProtKB-KW"/>
</dbReference>